<dbReference type="Proteomes" id="UP000291838">
    <property type="component" value="Unassembled WGS sequence"/>
</dbReference>
<accession>A0A4Q2RMY5</accession>
<organism evidence="2 3">
    <name type="scientific">Nocardioides glacieisoli</name>
    <dbReference type="NCBI Taxonomy" id="1168730"/>
    <lineage>
        <taxon>Bacteria</taxon>
        <taxon>Bacillati</taxon>
        <taxon>Actinomycetota</taxon>
        <taxon>Actinomycetes</taxon>
        <taxon>Propionibacteriales</taxon>
        <taxon>Nocardioidaceae</taxon>
        <taxon>Nocardioides</taxon>
    </lineage>
</organism>
<reference evidence="2 3" key="1">
    <citation type="submission" date="2019-01" db="EMBL/GenBank/DDBJ databases">
        <title>Novel species of Nocardioides.</title>
        <authorList>
            <person name="Liu Q."/>
            <person name="Xin Y.-H."/>
        </authorList>
    </citation>
    <scope>NUCLEOTIDE SEQUENCE [LARGE SCALE GENOMIC DNA]</scope>
    <source>
        <strain evidence="2 3">HLT3-15</strain>
    </source>
</reference>
<proteinExistence type="predicted"/>
<dbReference type="AlphaFoldDB" id="A0A4Q2RMY5"/>
<evidence type="ECO:0000313" key="3">
    <source>
        <dbReference type="Proteomes" id="UP000291838"/>
    </source>
</evidence>
<dbReference type="OrthoDB" id="3785884at2"/>
<feature type="region of interest" description="Disordered" evidence="1">
    <location>
        <begin position="82"/>
        <end position="104"/>
    </location>
</feature>
<evidence type="ECO:0000256" key="1">
    <source>
        <dbReference type="SAM" id="MobiDB-lite"/>
    </source>
</evidence>
<comment type="caution">
    <text evidence="2">The sequence shown here is derived from an EMBL/GenBank/DDBJ whole genome shotgun (WGS) entry which is preliminary data.</text>
</comment>
<sequence>MTKMSSTMFSVGTLLRRAEDTGAEVKVLVQNSWLTGHVLGCDGLGAVLDDGEGSQSLVRLDQVAAVTFSRAAMEDDLVDASARAHGGGRGPIEAGPVTVPTQGRGEQSIRMLHGLTAKPY</sequence>
<dbReference type="RefSeq" id="WP_129478313.1">
    <property type="nucleotide sequence ID" value="NZ_SDWS01000009.1"/>
</dbReference>
<gene>
    <name evidence="2" type="ORF">EUA06_17885</name>
</gene>
<keyword evidence="3" id="KW-1185">Reference proteome</keyword>
<dbReference type="EMBL" id="SDWS01000009">
    <property type="protein sequence ID" value="RYB88979.1"/>
    <property type="molecule type" value="Genomic_DNA"/>
</dbReference>
<evidence type="ECO:0000313" key="2">
    <source>
        <dbReference type="EMBL" id="RYB88979.1"/>
    </source>
</evidence>
<name>A0A4Q2RMY5_9ACTN</name>
<protein>
    <submittedName>
        <fullName evidence="2">Uncharacterized protein</fullName>
    </submittedName>
</protein>